<comment type="caution">
    <text evidence="1">The sequence shown here is derived from an EMBL/GenBank/DDBJ whole genome shotgun (WGS) entry which is preliminary data.</text>
</comment>
<evidence type="ECO:0000313" key="1">
    <source>
        <dbReference type="EMBL" id="GAA3734851.1"/>
    </source>
</evidence>
<reference evidence="2" key="1">
    <citation type="journal article" date="2019" name="Int. J. Syst. Evol. Microbiol.">
        <title>The Global Catalogue of Microorganisms (GCM) 10K type strain sequencing project: providing services to taxonomists for standard genome sequencing and annotation.</title>
        <authorList>
            <consortium name="The Broad Institute Genomics Platform"/>
            <consortium name="The Broad Institute Genome Sequencing Center for Infectious Disease"/>
            <person name="Wu L."/>
            <person name="Ma J."/>
        </authorList>
    </citation>
    <scope>NUCLEOTIDE SEQUENCE [LARGE SCALE GENOMIC DNA]</scope>
    <source>
        <strain evidence="2">JCM 17336</strain>
    </source>
</reference>
<dbReference type="EMBL" id="BAABDT010000002">
    <property type="protein sequence ID" value="GAA3734851.1"/>
    <property type="molecule type" value="Genomic_DNA"/>
</dbReference>
<dbReference type="RefSeq" id="WP_278022519.1">
    <property type="nucleotide sequence ID" value="NZ_BAABDT010000002.1"/>
</dbReference>
<gene>
    <name evidence="1" type="ORF">GCM10022422_17200</name>
</gene>
<dbReference type="Proteomes" id="UP001501367">
    <property type="component" value="Unassembled WGS sequence"/>
</dbReference>
<protein>
    <submittedName>
        <fullName evidence="1">Uncharacterized protein</fullName>
    </submittedName>
</protein>
<evidence type="ECO:0000313" key="2">
    <source>
        <dbReference type="Proteomes" id="UP001501367"/>
    </source>
</evidence>
<keyword evidence="2" id="KW-1185">Reference proteome</keyword>
<accession>A0ABP7FFU1</accession>
<name>A0ABP7FFU1_9FLAO</name>
<sequence length="94" mass="10986">MVLLPDAIFILNLVLRLYLLKILFNNLGQQTPHDNPVSKTFLGLDSNRKNEFWLFIIRAEIARLSVPDSLQKEEETGTIFIYLLFFGCRLRGRF</sequence>
<proteinExistence type="predicted"/>
<organism evidence="1 2">
    <name type="scientific">Flavobacterium ginsengisoli</name>
    <dbReference type="NCBI Taxonomy" id="871694"/>
    <lineage>
        <taxon>Bacteria</taxon>
        <taxon>Pseudomonadati</taxon>
        <taxon>Bacteroidota</taxon>
        <taxon>Flavobacteriia</taxon>
        <taxon>Flavobacteriales</taxon>
        <taxon>Flavobacteriaceae</taxon>
        <taxon>Flavobacterium</taxon>
    </lineage>
</organism>